<reference evidence="3 4" key="1">
    <citation type="submission" date="2018-05" db="EMBL/GenBank/DDBJ databases">
        <title>complete genome sequence of Aquabacterium olei NBRC 110486.</title>
        <authorList>
            <person name="Tang B."/>
            <person name="Chang J."/>
            <person name="Zhang L."/>
            <person name="Yang H."/>
        </authorList>
    </citation>
    <scope>NUCLEOTIDE SEQUENCE [LARGE SCALE GENOMIC DNA]</scope>
    <source>
        <strain evidence="3 4">NBRC 110486</strain>
    </source>
</reference>
<dbReference type="KEGG" id="aon:DEH84_04360"/>
<dbReference type="RefSeq" id="WP_109035106.1">
    <property type="nucleotide sequence ID" value="NZ_CP029210.1"/>
</dbReference>
<accession>A0A2U8FP06</accession>
<evidence type="ECO:0000256" key="1">
    <source>
        <dbReference type="SAM" id="SignalP"/>
    </source>
</evidence>
<dbReference type="Pfam" id="PF07589">
    <property type="entry name" value="PEP-CTERM"/>
    <property type="match status" value="1"/>
</dbReference>
<organism evidence="3 4">
    <name type="scientific">Aquabacterium olei</name>
    <dbReference type="NCBI Taxonomy" id="1296669"/>
    <lineage>
        <taxon>Bacteria</taxon>
        <taxon>Pseudomonadati</taxon>
        <taxon>Pseudomonadota</taxon>
        <taxon>Betaproteobacteria</taxon>
        <taxon>Burkholderiales</taxon>
        <taxon>Aquabacterium</taxon>
    </lineage>
</organism>
<name>A0A2U8FP06_9BURK</name>
<dbReference type="InterPro" id="IPR013424">
    <property type="entry name" value="Ice-binding_C"/>
</dbReference>
<sequence>MYTIPFLRALVATAAIALVTPAMAAPVSGVLTLGDVAQAPALGAIDLGSPALLLGTASTLYEDDAPLTAGALNLSGTAAADVATLTHGMGLPGDAFDDMDKAAYAYEGAAALATVDVRAGDTLHFDWRLFGQLATGPLPTFDAAWLVIGHDIVRLGDTSGTGTLQGGWLDFGLQHVSHTFTQTGAVRIGVVLTDLNSFDGTSVLAVQNLALTPAVPEPESVALLLAGLGVVACARRRRQDGQ</sequence>
<keyword evidence="1" id="KW-0732">Signal</keyword>
<dbReference type="NCBIfam" id="TIGR02595">
    <property type="entry name" value="PEP_CTERM"/>
    <property type="match status" value="1"/>
</dbReference>
<dbReference type="AlphaFoldDB" id="A0A2U8FP06"/>
<feature type="domain" description="Ice-binding protein C-terminal" evidence="2">
    <location>
        <begin position="214"/>
        <end position="237"/>
    </location>
</feature>
<evidence type="ECO:0000259" key="2">
    <source>
        <dbReference type="Pfam" id="PF07589"/>
    </source>
</evidence>
<keyword evidence="4" id="KW-1185">Reference proteome</keyword>
<evidence type="ECO:0000313" key="4">
    <source>
        <dbReference type="Proteomes" id="UP000244892"/>
    </source>
</evidence>
<protein>
    <recommendedName>
        <fullName evidence="2">Ice-binding protein C-terminal domain-containing protein</fullName>
    </recommendedName>
</protein>
<dbReference type="OrthoDB" id="8565582at2"/>
<dbReference type="Proteomes" id="UP000244892">
    <property type="component" value="Chromosome"/>
</dbReference>
<evidence type="ECO:0000313" key="3">
    <source>
        <dbReference type="EMBL" id="AWI52739.1"/>
    </source>
</evidence>
<dbReference type="EMBL" id="CP029210">
    <property type="protein sequence ID" value="AWI52739.1"/>
    <property type="molecule type" value="Genomic_DNA"/>
</dbReference>
<gene>
    <name evidence="3" type="ORF">DEH84_04360</name>
</gene>
<feature type="chain" id="PRO_5015928642" description="Ice-binding protein C-terminal domain-containing protein" evidence="1">
    <location>
        <begin position="25"/>
        <end position="242"/>
    </location>
</feature>
<feature type="signal peptide" evidence="1">
    <location>
        <begin position="1"/>
        <end position="24"/>
    </location>
</feature>
<proteinExistence type="predicted"/>